<evidence type="ECO:0000313" key="2">
    <source>
        <dbReference type="EMBL" id="KAA0150979.1"/>
    </source>
</evidence>
<dbReference type="OMA" id="HNERMAD"/>
<evidence type="ECO:0000313" key="7">
    <source>
        <dbReference type="Proteomes" id="UP000324907"/>
    </source>
</evidence>
<accession>A0A5A8EBY2</accession>
<dbReference type="AlphaFoldDB" id="A0A5A8EBY2"/>
<gene>
    <name evidence="4" type="ORF">FNF27_05090</name>
    <name evidence="3" type="ORF">FNF28_04341</name>
    <name evidence="2" type="ORF">FNF29_04869</name>
</gene>
<name>A0A5A8EBY2_CAFRO</name>
<proteinExistence type="predicted"/>
<dbReference type="EMBL" id="VLTN01000030">
    <property type="protein sequence ID" value="KAA0150979.1"/>
    <property type="molecule type" value="Genomic_DNA"/>
</dbReference>
<feature type="compositionally biased region" description="Basic residues" evidence="1">
    <location>
        <begin position="20"/>
        <end position="29"/>
    </location>
</feature>
<feature type="region of interest" description="Disordered" evidence="1">
    <location>
        <begin position="18"/>
        <end position="46"/>
    </location>
</feature>
<dbReference type="Proteomes" id="UP000322899">
    <property type="component" value="Unassembled WGS sequence"/>
</dbReference>
<dbReference type="EMBL" id="VLTO01000033">
    <property type="protein sequence ID" value="KAA0173450.1"/>
    <property type="molecule type" value="Genomic_DNA"/>
</dbReference>
<keyword evidence="6" id="KW-1185">Reference proteome</keyword>
<evidence type="ECO:0000313" key="3">
    <source>
        <dbReference type="EMBL" id="KAA0163283.1"/>
    </source>
</evidence>
<comment type="caution">
    <text evidence="4">The sequence shown here is derived from an EMBL/GenBank/DDBJ whole genome shotgun (WGS) entry which is preliminary data.</text>
</comment>
<dbReference type="Proteomes" id="UP000323011">
    <property type="component" value="Unassembled WGS sequence"/>
</dbReference>
<organism evidence="4 5">
    <name type="scientific">Cafeteria roenbergensis</name>
    <name type="common">Marine flagellate</name>
    <dbReference type="NCBI Taxonomy" id="33653"/>
    <lineage>
        <taxon>Eukaryota</taxon>
        <taxon>Sar</taxon>
        <taxon>Stramenopiles</taxon>
        <taxon>Bigyra</taxon>
        <taxon>Opalozoa</taxon>
        <taxon>Bicosoecida</taxon>
        <taxon>Cafeteriaceae</taxon>
        <taxon>Cafeteria</taxon>
    </lineage>
</organism>
<evidence type="ECO:0000313" key="6">
    <source>
        <dbReference type="Proteomes" id="UP000323011"/>
    </source>
</evidence>
<reference evidence="5 6" key="1">
    <citation type="submission" date="2019-07" db="EMBL/GenBank/DDBJ databases">
        <title>Genomes of Cafeteria roenbergensis.</title>
        <authorList>
            <person name="Fischer M.G."/>
            <person name="Hackl T."/>
            <person name="Roman M."/>
        </authorList>
    </citation>
    <scope>NUCLEOTIDE SEQUENCE [LARGE SCALE GENOMIC DNA]</scope>
    <source>
        <strain evidence="2 6">BVI</strain>
        <strain evidence="4 5">E4-10P</strain>
        <strain evidence="3 7">RCC970-E3</strain>
    </source>
</reference>
<evidence type="ECO:0000256" key="1">
    <source>
        <dbReference type="SAM" id="MobiDB-lite"/>
    </source>
</evidence>
<dbReference type="EMBL" id="VLTL01000069">
    <property type="protein sequence ID" value="KAA0163283.1"/>
    <property type="molecule type" value="Genomic_DNA"/>
</dbReference>
<sequence>MYASRLRASVAACTRVLGRAGKKKSKPGKAKADDAPKGTQSPIQDKLNGMYLKALEAPKRPRPAMDSEEAMRAEALAKEYTRRHWLRHNAISADMNLKITRRHEALAALPEELRAIALRIPEDPMLPEDYRVVTERPPIDGWHRARVSQAAQELADADEFFKSQAALDSGVATGREAGEVSTLFGEVNEMDEEIEKARRQKKAS</sequence>
<evidence type="ECO:0000313" key="5">
    <source>
        <dbReference type="Proteomes" id="UP000322899"/>
    </source>
</evidence>
<protein>
    <submittedName>
        <fullName evidence="4">Uncharacterized protein</fullName>
    </submittedName>
</protein>
<evidence type="ECO:0000313" key="4">
    <source>
        <dbReference type="EMBL" id="KAA0173450.1"/>
    </source>
</evidence>
<dbReference type="Proteomes" id="UP000324907">
    <property type="component" value="Unassembled WGS sequence"/>
</dbReference>